<keyword evidence="5" id="KW-1185">Reference proteome</keyword>
<dbReference type="STRING" id="137733.SAMN05421767_12623"/>
<dbReference type="InterPro" id="IPR011542">
    <property type="entry name" value="SUF_FeS_clus_asmbl_SufD"/>
</dbReference>
<evidence type="ECO:0000256" key="1">
    <source>
        <dbReference type="ARBA" id="ARBA00043967"/>
    </source>
</evidence>
<dbReference type="InterPro" id="IPR000825">
    <property type="entry name" value="SUF_FeS_clus_asmbl_SufBD_core"/>
</dbReference>
<evidence type="ECO:0000259" key="3">
    <source>
        <dbReference type="Pfam" id="PF19295"/>
    </source>
</evidence>
<protein>
    <submittedName>
        <fullName evidence="4">Iron-regulated ABC transporter permease protein SufD</fullName>
    </submittedName>
</protein>
<evidence type="ECO:0000313" key="4">
    <source>
        <dbReference type="EMBL" id="SER21833.1"/>
    </source>
</evidence>
<organism evidence="4 5">
    <name type="scientific">Granulicatella balaenopterae</name>
    <dbReference type="NCBI Taxonomy" id="137733"/>
    <lineage>
        <taxon>Bacteria</taxon>
        <taxon>Bacillati</taxon>
        <taxon>Bacillota</taxon>
        <taxon>Bacilli</taxon>
        <taxon>Lactobacillales</taxon>
        <taxon>Carnobacteriaceae</taxon>
        <taxon>Granulicatella</taxon>
    </lineage>
</organism>
<dbReference type="AlphaFoldDB" id="A0A1H9MF95"/>
<dbReference type="PANTHER" id="PTHR30508:SF1">
    <property type="entry name" value="UPF0051 PROTEIN ABCI8, CHLOROPLASTIC-RELATED"/>
    <property type="match status" value="1"/>
</dbReference>
<dbReference type="RefSeq" id="WP_407645253.1">
    <property type="nucleotide sequence ID" value="NZ_FOGF01000026.1"/>
</dbReference>
<feature type="domain" description="SUF system FeS cluster assembly SufBD core" evidence="2">
    <location>
        <begin position="172"/>
        <end position="400"/>
    </location>
</feature>
<comment type="similarity">
    <text evidence="1">Belongs to the iron-sulfur cluster assembly SufBD family.</text>
</comment>
<accession>A0A1H9MF95</accession>
<gene>
    <name evidence="4" type="ORF">SAMN05421767_12623</name>
</gene>
<dbReference type="GO" id="GO:0016226">
    <property type="term" value="P:iron-sulfur cluster assembly"/>
    <property type="evidence" value="ECO:0007669"/>
    <property type="project" value="InterPro"/>
</dbReference>
<dbReference type="InterPro" id="IPR037284">
    <property type="entry name" value="SUF_FeS_clus_asmbl_SufBD_sf"/>
</dbReference>
<evidence type="ECO:0000259" key="2">
    <source>
        <dbReference type="Pfam" id="PF01458"/>
    </source>
</evidence>
<feature type="domain" description="SUF system FeS cluster assembly SufBD N-terminal" evidence="3">
    <location>
        <begin position="93"/>
        <end position="162"/>
    </location>
</feature>
<dbReference type="SUPFAM" id="SSF101960">
    <property type="entry name" value="Stabilizer of iron transporter SufD"/>
    <property type="match status" value="1"/>
</dbReference>
<dbReference type="Pfam" id="PF19295">
    <property type="entry name" value="SufBD_N"/>
    <property type="match status" value="1"/>
</dbReference>
<dbReference type="InterPro" id="IPR045595">
    <property type="entry name" value="SufBD_N"/>
</dbReference>
<evidence type="ECO:0000313" key="5">
    <source>
        <dbReference type="Proteomes" id="UP000198556"/>
    </source>
</evidence>
<dbReference type="PANTHER" id="PTHR30508">
    <property type="entry name" value="FES CLUSTER ASSEMBLY PROTEIN SUF"/>
    <property type="match status" value="1"/>
</dbReference>
<dbReference type="InterPro" id="IPR055346">
    <property type="entry name" value="Fe-S_cluster_assembly_SufBD"/>
</dbReference>
<proteinExistence type="inferred from homology"/>
<dbReference type="NCBIfam" id="TIGR01981">
    <property type="entry name" value="sufD"/>
    <property type="match status" value="1"/>
</dbReference>
<dbReference type="EMBL" id="FOGF01000026">
    <property type="protein sequence ID" value="SER21833.1"/>
    <property type="molecule type" value="Genomic_DNA"/>
</dbReference>
<dbReference type="Proteomes" id="UP000198556">
    <property type="component" value="Unassembled WGS sequence"/>
</dbReference>
<reference evidence="4 5" key="1">
    <citation type="submission" date="2016-10" db="EMBL/GenBank/DDBJ databases">
        <authorList>
            <person name="de Groot N.N."/>
        </authorList>
    </citation>
    <scope>NUCLEOTIDE SEQUENCE [LARGE SCALE GENOMIC DNA]</scope>
    <source>
        <strain evidence="4 5">DSM 15827</strain>
    </source>
</reference>
<name>A0A1H9MF95_9LACT</name>
<sequence>MMVLELNMWQENIRTFSAIKEEPAWFLEERLKALELSQKLDLPVIDRVKFHRWNLFSPAIGMGDSLILDIPTQIRTDIGAAKIVQLGSVSYWEEMKAEVAAKGVIVTEFFNALEEYPELVKEHFMTKAVKMDEDSLAAYHRAMMNSGIFVYVPKNVVLDEPIESHFVQNSTIEEAFVKHVLIVAEENSSFEYIERFESVGEVKNTANIIVEVIAKAGAQVRYTAVDSLGKSTDTYFNRRGYLGRDAKIEWALGVMNDGNVVADFDSELIGTGSHSEVKVVAISTGNQVQGIDTRVTNYAKHSVGHILQHGVILDKATLTFNGIGHIIKGAKFADAQQESRVLMLSEDGRGDANPILLIDENEVTAGHAASVGQVDKDQMFYLTSRGLSEDDAQRLVIRGFLGSVIAAISVESVRKTLIDMIEKKLGE</sequence>
<dbReference type="Pfam" id="PF01458">
    <property type="entry name" value="SUFBD_core"/>
    <property type="match status" value="1"/>
</dbReference>